<name>A0A1V0SI33_9VIRU</name>
<keyword evidence="1" id="KW-0433">Leucine-rich repeat</keyword>
<dbReference type="SUPFAM" id="SSF52058">
    <property type="entry name" value="L domain-like"/>
    <property type="match status" value="1"/>
</dbReference>
<evidence type="ECO:0000313" key="4">
    <source>
        <dbReference type="EMBL" id="ARF11383.1"/>
    </source>
</evidence>
<dbReference type="SUPFAM" id="SSF81383">
    <property type="entry name" value="F-box domain"/>
    <property type="match status" value="1"/>
</dbReference>
<dbReference type="Gene3D" id="1.20.1280.50">
    <property type="match status" value="1"/>
</dbReference>
<dbReference type="InterPro" id="IPR001611">
    <property type="entry name" value="Leu-rich_rpt"/>
</dbReference>
<keyword evidence="2" id="KW-0677">Repeat</keyword>
<dbReference type="PANTHER" id="PTHR48051">
    <property type="match status" value="1"/>
</dbReference>
<dbReference type="InterPro" id="IPR032675">
    <property type="entry name" value="LRR_dom_sf"/>
</dbReference>
<gene>
    <name evidence="4" type="ORF">Klosneuvirus_1_240</name>
</gene>
<reference evidence="4" key="1">
    <citation type="journal article" date="2017" name="Science">
        <title>Giant viruses with an expanded complement of translation system components.</title>
        <authorList>
            <person name="Schulz F."/>
            <person name="Yutin N."/>
            <person name="Ivanova N.N."/>
            <person name="Ortega D.R."/>
            <person name="Lee T.K."/>
            <person name="Vierheilig J."/>
            <person name="Daims H."/>
            <person name="Horn M."/>
            <person name="Wagner M."/>
            <person name="Jensen G.J."/>
            <person name="Kyrpides N.C."/>
            <person name="Koonin E.V."/>
            <person name="Woyke T."/>
        </authorList>
    </citation>
    <scope>NUCLEOTIDE SEQUENCE</scope>
    <source>
        <strain evidence="4">KNV1</strain>
    </source>
</reference>
<dbReference type="InterPro" id="IPR003591">
    <property type="entry name" value="Leu-rich_rpt_typical-subtyp"/>
</dbReference>
<sequence length="189" mass="22383">MIDDVIFLIFPYLDLQDRYSYALSCLQYYQIFNHESLWKQYLEQSINNDTIKNIWNENYKSTYKRYHKLTILKSQLNLHIIIDELTSLTTLNLGYKNLKILPKQITELMNLKLLDLQDNQLTTIPKELCQLANLEWLNVANNQLITLPSELSKLTNLKILYVYQNPPLHIPDDILLLPKLKIKNQYLVG</sequence>
<evidence type="ECO:0000256" key="2">
    <source>
        <dbReference type="ARBA" id="ARBA00022737"/>
    </source>
</evidence>
<proteinExistence type="predicted"/>
<dbReference type="PROSITE" id="PS51450">
    <property type="entry name" value="LRR"/>
    <property type="match status" value="2"/>
</dbReference>
<protein>
    <submittedName>
        <fullName evidence="4">F-box/leucine-rich repeat protein</fullName>
    </submittedName>
</protein>
<dbReference type="InterPro" id="IPR036047">
    <property type="entry name" value="F-box-like_dom_sf"/>
</dbReference>
<accession>A0A1V0SI33</accession>
<dbReference type="InterPro" id="IPR001810">
    <property type="entry name" value="F-box_dom"/>
</dbReference>
<dbReference type="Pfam" id="PF13855">
    <property type="entry name" value="LRR_8"/>
    <property type="match status" value="1"/>
</dbReference>
<dbReference type="Pfam" id="PF12937">
    <property type="entry name" value="F-box-like"/>
    <property type="match status" value="1"/>
</dbReference>
<evidence type="ECO:0000256" key="1">
    <source>
        <dbReference type="ARBA" id="ARBA00022614"/>
    </source>
</evidence>
<dbReference type="Gene3D" id="3.80.10.10">
    <property type="entry name" value="Ribonuclease Inhibitor"/>
    <property type="match status" value="1"/>
</dbReference>
<dbReference type="PANTHER" id="PTHR48051:SF1">
    <property type="entry name" value="RAS SUPPRESSOR PROTEIN 1"/>
    <property type="match status" value="1"/>
</dbReference>
<feature type="domain" description="F-box" evidence="3">
    <location>
        <begin position="1"/>
        <end position="41"/>
    </location>
</feature>
<evidence type="ECO:0000259" key="3">
    <source>
        <dbReference type="PROSITE" id="PS50181"/>
    </source>
</evidence>
<dbReference type="SMART" id="SM00369">
    <property type="entry name" value="LRR_TYP"/>
    <property type="match status" value="3"/>
</dbReference>
<dbReference type="InterPro" id="IPR050216">
    <property type="entry name" value="LRR_domain-containing"/>
</dbReference>
<dbReference type="EMBL" id="KY684108">
    <property type="protein sequence ID" value="ARF11383.1"/>
    <property type="molecule type" value="Genomic_DNA"/>
</dbReference>
<organism evidence="4">
    <name type="scientific">Klosneuvirus KNV1</name>
    <dbReference type="NCBI Taxonomy" id="1977640"/>
    <lineage>
        <taxon>Viruses</taxon>
        <taxon>Varidnaviria</taxon>
        <taxon>Bamfordvirae</taxon>
        <taxon>Nucleocytoviricota</taxon>
        <taxon>Megaviricetes</taxon>
        <taxon>Imitervirales</taxon>
        <taxon>Mimiviridae</taxon>
        <taxon>Klosneuvirinae</taxon>
        <taxon>Klosneuvirus</taxon>
    </lineage>
</organism>
<dbReference type="PROSITE" id="PS50181">
    <property type="entry name" value="FBOX"/>
    <property type="match status" value="1"/>
</dbReference>